<feature type="domain" description="AMP-dependent synthetase/ligase" evidence="3">
    <location>
        <begin position="300"/>
        <end position="587"/>
    </location>
</feature>
<dbReference type="GO" id="GO:0005524">
    <property type="term" value="F:ATP binding"/>
    <property type="evidence" value="ECO:0007669"/>
    <property type="project" value="UniProtKB-KW"/>
</dbReference>
<name>F4R4N6_MELLP</name>
<accession>F4R4N6</accession>
<proteinExistence type="predicted"/>
<evidence type="ECO:0000313" key="4">
    <source>
        <dbReference type="EMBL" id="EGG12969.1"/>
    </source>
</evidence>
<keyword evidence="2" id="KW-0067">ATP-binding</keyword>
<gene>
    <name evidence="4" type="ORF">MELLADRAFT_76379</name>
</gene>
<dbReference type="KEGG" id="mlr:MELLADRAFT_76379"/>
<dbReference type="VEuPathDB" id="FungiDB:MELLADRAFT_76379"/>
<evidence type="ECO:0000256" key="1">
    <source>
        <dbReference type="ARBA" id="ARBA00022741"/>
    </source>
</evidence>
<dbReference type="InterPro" id="IPR042099">
    <property type="entry name" value="ANL_N_sf"/>
</dbReference>
<dbReference type="PANTHER" id="PTHR43272:SF33">
    <property type="entry name" value="AMP-BINDING DOMAIN-CONTAINING PROTEIN-RELATED"/>
    <property type="match status" value="1"/>
</dbReference>
<dbReference type="InterPro" id="IPR020845">
    <property type="entry name" value="AMP-binding_CS"/>
</dbReference>
<dbReference type="RefSeq" id="XP_007403907.1">
    <property type="nucleotide sequence ID" value="XM_007403845.1"/>
</dbReference>
<dbReference type="PANTHER" id="PTHR43272">
    <property type="entry name" value="LONG-CHAIN-FATTY-ACID--COA LIGASE"/>
    <property type="match status" value="1"/>
</dbReference>
<evidence type="ECO:0000256" key="2">
    <source>
        <dbReference type="ARBA" id="ARBA00022840"/>
    </source>
</evidence>
<dbReference type="STRING" id="747676.F4R4N6"/>
<dbReference type="eggNOG" id="KOG1256">
    <property type="taxonomic scope" value="Eukaryota"/>
</dbReference>
<dbReference type="Gene3D" id="3.40.50.12780">
    <property type="entry name" value="N-terminal domain of ligase-like"/>
    <property type="match status" value="1"/>
</dbReference>
<dbReference type="InParanoid" id="F4R4N6"/>
<evidence type="ECO:0000313" key="5">
    <source>
        <dbReference type="Proteomes" id="UP000001072"/>
    </source>
</evidence>
<evidence type="ECO:0000259" key="3">
    <source>
        <dbReference type="Pfam" id="PF00501"/>
    </source>
</evidence>
<reference evidence="5" key="1">
    <citation type="journal article" date="2011" name="Proc. Natl. Acad. Sci. U.S.A.">
        <title>Obligate biotrophy features unraveled by the genomic analysis of rust fungi.</title>
        <authorList>
            <person name="Duplessis S."/>
            <person name="Cuomo C.A."/>
            <person name="Lin Y.-C."/>
            <person name="Aerts A."/>
            <person name="Tisserant E."/>
            <person name="Veneault-Fourrey C."/>
            <person name="Joly D.L."/>
            <person name="Hacquard S."/>
            <person name="Amselem J."/>
            <person name="Cantarel B.L."/>
            <person name="Chiu R."/>
            <person name="Coutinho P.M."/>
            <person name="Feau N."/>
            <person name="Field M."/>
            <person name="Frey P."/>
            <person name="Gelhaye E."/>
            <person name="Goldberg J."/>
            <person name="Grabherr M.G."/>
            <person name="Kodira C.D."/>
            <person name="Kohler A."/>
            <person name="Kuees U."/>
            <person name="Lindquist E.A."/>
            <person name="Lucas S.M."/>
            <person name="Mago R."/>
            <person name="Mauceli E."/>
            <person name="Morin E."/>
            <person name="Murat C."/>
            <person name="Pangilinan J.L."/>
            <person name="Park R."/>
            <person name="Pearson M."/>
            <person name="Quesneville H."/>
            <person name="Rouhier N."/>
            <person name="Sakthikumar S."/>
            <person name="Salamov A.A."/>
            <person name="Schmutz J."/>
            <person name="Selles B."/>
            <person name="Shapiro H."/>
            <person name="Tanguay P."/>
            <person name="Tuskan G.A."/>
            <person name="Henrissat B."/>
            <person name="Van de Peer Y."/>
            <person name="Rouze P."/>
            <person name="Ellis J.G."/>
            <person name="Dodds P.N."/>
            <person name="Schein J.E."/>
            <person name="Zhong S."/>
            <person name="Hamelin R.C."/>
            <person name="Grigoriev I.V."/>
            <person name="Szabo L.J."/>
            <person name="Martin F."/>
        </authorList>
    </citation>
    <scope>NUCLEOTIDE SEQUENCE [LARGE SCALE GENOMIC DNA]</scope>
    <source>
        <strain evidence="5">98AG31 / pathotype 3-4-7</strain>
    </source>
</reference>
<keyword evidence="5" id="KW-1185">Reference proteome</keyword>
<dbReference type="HOGENOM" id="CLU_330669_0_0_1"/>
<dbReference type="GeneID" id="18932775"/>
<keyword evidence="1" id="KW-0547">Nucleotide-binding</keyword>
<dbReference type="GO" id="GO:0004467">
    <property type="term" value="F:long-chain fatty acid-CoA ligase activity"/>
    <property type="evidence" value="ECO:0007669"/>
    <property type="project" value="TreeGrafter"/>
</dbReference>
<dbReference type="EMBL" id="GL883090">
    <property type="protein sequence ID" value="EGG12969.1"/>
    <property type="molecule type" value="Genomic_DNA"/>
</dbReference>
<dbReference type="Proteomes" id="UP000001072">
    <property type="component" value="Unassembled WGS sequence"/>
</dbReference>
<dbReference type="OrthoDB" id="2498712at2759"/>
<sequence>MQQSMKVLPDHAQSNDRSACLTSPVIHRNASCKGRLIGPEEFGCTTLWDAFIRGYLLAGSSANCLGSRLPLEPTARSLPQASFNWQSYGKVYSKITISEYACYRSSLVVVSIDDLVSSRSASQILNQTKPKAIILPTEKLNKLIKVRAAEFAKQKKKLIRPLRLSSFPAGETSMNSELEKEMGLNHAIDPLDIGTIGIENVYAVDEHSHELSMLSDTTGSHSRFRQSSIRSLSETSTQAALRNQDILQEDLIYIVIDGEKLSKKVKMNCISLGVRIYTFEDVEKQGRIRSQELGQLCAGESSNLNLELTELKNTFKPTQETWAAILYSSGTTGPPKPAVITHGNFASNLAALHYLVKARKLPEMTCADLVQFSYLPLTHIYEKQSQAYVFYNGGSIGFSSILILRFLEDITILKPTLLTTTPNFLINQILSNRLNSLKNFESYKNSVESYLLNKAIEEKIKVLKEGHGEKVWLWDRFVLGYLRDRLGGRLKWIVSGTSALSAHATELLTASLSVRITEGYGLTETCSSACVSLLDDSNIFSVGHVGPPLPCCEIKIVDVPPIYSNQDQPFARGEIYIRGHNVFAGYFCPATYDVNESLDCKVDHEGWFATGDIGFFDQLDNLHIIDRLTPIQSMVKQQIHHHFHILNFQKIELSLLNSVKEIEQIFIASSSSSSGFQKDHHEDQSYESQESVGQIGALTGFVVVDVLDFLRWAETQSFLGYRLEGSKECESVTDEEDDDDDDDIEAGWETRMGLEEEEEEEEEELELDRFGFKLPINETDRESVAQQLCKDSKVLKAFLTRIRQKGKDAGLKSHELPVTIHLTTVRFSITSSQTSSLPLSEDLDKLSKKNPEESVMTLKLKSQALIHHFLNHS</sequence>
<organism evidence="5">
    <name type="scientific">Melampsora larici-populina (strain 98AG31 / pathotype 3-4-7)</name>
    <name type="common">Poplar leaf rust fungus</name>
    <dbReference type="NCBI Taxonomy" id="747676"/>
    <lineage>
        <taxon>Eukaryota</taxon>
        <taxon>Fungi</taxon>
        <taxon>Dikarya</taxon>
        <taxon>Basidiomycota</taxon>
        <taxon>Pucciniomycotina</taxon>
        <taxon>Pucciniomycetes</taxon>
        <taxon>Pucciniales</taxon>
        <taxon>Melampsoraceae</taxon>
        <taxon>Melampsora</taxon>
    </lineage>
</organism>
<dbReference type="SUPFAM" id="SSF56801">
    <property type="entry name" value="Acetyl-CoA synthetase-like"/>
    <property type="match status" value="1"/>
</dbReference>
<protein>
    <recommendedName>
        <fullName evidence="3">AMP-dependent synthetase/ligase domain-containing protein</fullName>
    </recommendedName>
</protein>
<dbReference type="InterPro" id="IPR000873">
    <property type="entry name" value="AMP-dep_synth/lig_dom"/>
</dbReference>
<dbReference type="PROSITE" id="PS00455">
    <property type="entry name" value="AMP_BINDING"/>
    <property type="match status" value="1"/>
</dbReference>
<dbReference type="GO" id="GO:0016020">
    <property type="term" value="C:membrane"/>
    <property type="evidence" value="ECO:0007669"/>
    <property type="project" value="TreeGrafter"/>
</dbReference>
<dbReference type="GO" id="GO:0005783">
    <property type="term" value="C:endoplasmic reticulum"/>
    <property type="evidence" value="ECO:0007669"/>
    <property type="project" value="TreeGrafter"/>
</dbReference>
<dbReference type="Pfam" id="PF00501">
    <property type="entry name" value="AMP-binding"/>
    <property type="match status" value="1"/>
</dbReference>
<dbReference type="AlphaFoldDB" id="F4R4N6"/>